<accession>A0A6P1ZIF1</accession>
<dbReference type="OrthoDB" id="5471998at2"/>
<protein>
    <submittedName>
        <fullName evidence="2">Uncharacterized protein</fullName>
    </submittedName>
</protein>
<dbReference type="RefSeq" id="WP_144305858.1">
    <property type="nucleotide sequence ID" value="NZ_CP039543.1"/>
</dbReference>
<dbReference type="Proteomes" id="UP000503251">
    <property type="component" value="Chromosome"/>
</dbReference>
<sequence>MGKILQIRVSAYTYRPEDVEERYPRLTALAWPARGSGAPGPEPTIGLLEMVDALADQARFGDWSKELVADMEPVLATAQDRKSKLERALSDWDPHTADTLSYEIEDALAKLEKMAPKAED</sequence>
<dbReference type="AlphaFoldDB" id="A0A6P1ZIF1"/>
<dbReference type="EMBL" id="QMIF01000008">
    <property type="protein sequence ID" value="TVM33129.1"/>
    <property type="molecule type" value="Genomic_DNA"/>
</dbReference>
<evidence type="ECO:0000313" key="2">
    <source>
        <dbReference type="EMBL" id="TVM33129.1"/>
    </source>
</evidence>
<gene>
    <name evidence="2" type="ORF">DQK91_13300</name>
    <name evidence="1" type="ORF">E8L03_05440</name>
</gene>
<organism evidence="2 3">
    <name type="scientific">Oceanidesulfovibrio marinus</name>
    <dbReference type="NCBI Taxonomy" id="370038"/>
    <lineage>
        <taxon>Bacteria</taxon>
        <taxon>Pseudomonadati</taxon>
        <taxon>Thermodesulfobacteriota</taxon>
        <taxon>Desulfovibrionia</taxon>
        <taxon>Desulfovibrionales</taxon>
        <taxon>Desulfovibrionaceae</taxon>
        <taxon>Oceanidesulfovibrio</taxon>
    </lineage>
</organism>
<evidence type="ECO:0000313" key="4">
    <source>
        <dbReference type="Proteomes" id="UP000503251"/>
    </source>
</evidence>
<reference evidence="1 4" key="2">
    <citation type="submission" date="2019-04" db="EMBL/GenBank/DDBJ databases">
        <title>Isolation and culture of sulfate reducing bacteria from the cold seep of the South China Sea.</title>
        <authorList>
            <person name="Sun C."/>
            <person name="Liu R."/>
        </authorList>
    </citation>
    <scope>NUCLEOTIDE SEQUENCE [LARGE SCALE GENOMIC DNA]</scope>
    <source>
        <strain evidence="1 4">CS1</strain>
    </source>
</reference>
<evidence type="ECO:0000313" key="1">
    <source>
        <dbReference type="EMBL" id="QJT08401.1"/>
    </source>
</evidence>
<dbReference type="EMBL" id="CP039543">
    <property type="protein sequence ID" value="QJT08401.1"/>
    <property type="molecule type" value="Genomic_DNA"/>
</dbReference>
<proteinExistence type="predicted"/>
<dbReference type="Proteomes" id="UP000434052">
    <property type="component" value="Unassembled WGS sequence"/>
</dbReference>
<name>A0A6P1ZIF1_9BACT</name>
<evidence type="ECO:0000313" key="3">
    <source>
        <dbReference type="Proteomes" id="UP000434052"/>
    </source>
</evidence>
<keyword evidence="4" id="KW-1185">Reference proteome</keyword>
<reference evidence="2 3" key="1">
    <citation type="submission" date="2018-06" db="EMBL/GenBank/DDBJ databases">
        <title>Complete genome of Desulfovibrio marinus P48SEP.</title>
        <authorList>
            <person name="Crispim J.S."/>
            <person name="Vidigal P.M.P."/>
            <person name="Silva L.C.F."/>
            <person name="Araujo L.C."/>
            <person name="Laguardia C.N."/>
            <person name="Dias R.S."/>
            <person name="Sousa M.P."/>
            <person name="Paula S.O."/>
            <person name="Silva C."/>
        </authorList>
    </citation>
    <scope>NUCLEOTIDE SEQUENCE [LARGE SCALE GENOMIC DNA]</scope>
    <source>
        <strain evidence="2 3">P48SEP</strain>
    </source>
</reference>